<organism evidence="2 3">
    <name type="scientific">Lysinibacillus sphaericus (strain C3-41)</name>
    <dbReference type="NCBI Taxonomy" id="444177"/>
    <lineage>
        <taxon>Bacteria</taxon>
        <taxon>Bacillati</taxon>
        <taxon>Bacillota</taxon>
        <taxon>Bacilli</taxon>
        <taxon>Bacillales</taxon>
        <taxon>Bacillaceae</taxon>
        <taxon>Lysinibacillus</taxon>
    </lineage>
</organism>
<dbReference type="AlphaFoldDB" id="B1HQZ4"/>
<dbReference type="InterPro" id="IPR036191">
    <property type="entry name" value="RRF_sf"/>
</dbReference>
<dbReference type="EnsemblBacteria" id="ACA39185">
    <property type="protein sequence ID" value="ACA39185"/>
    <property type="gene ID" value="Bsph_1587"/>
</dbReference>
<name>B1HQZ4_LYSSC</name>
<evidence type="ECO:0000259" key="1">
    <source>
        <dbReference type="Pfam" id="PF01765"/>
    </source>
</evidence>
<evidence type="ECO:0000313" key="2">
    <source>
        <dbReference type="EMBL" id="ACA39185.1"/>
    </source>
</evidence>
<sequence>MKKLAQITEDDLRGYGDDIQKLTDEFIVKVDQVTKDKEKEILEV</sequence>
<dbReference type="Gene3D" id="1.10.132.20">
    <property type="entry name" value="Ribosome-recycling factor"/>
    <property type="match status" value="1"/>
</dbReference>
<dbReference type="InterPro" id="IPR023584">
    <property type="entry name" value="Ribosome_recyc_fac_dom"/>
</dbReference>
<gene>
    <name evidence="2" type="ordered locus">Bsph_1587</name>
</gene>
<dbReference type="EMBL" id="CP000817">
    <property type="protein sequence ID" value="ACA39185.1"/>
    <property type="molecule type" value="Genomic_DNA"/>
</dbReference>
<accession>B1HQZ4</accession>
<evidence type="ECO:0000313" key="3">
    <source>
        <dbReference type="Proteomes" id="UP000002164"/>
    </source>
</evidence>
<reference evidence="2 3" key="1">
    <citation type="journal article" date="2008" name="J. Bacteriol.">
        <title>Complete genome sequence of the mosquitocidal bacterium Bacillus sphaericus C3-41 and comparison with those of closely related Bacillus species.</title>
        <authorList>
            <person name="Hu X."/>
            <person name="Fan W."/>
            <person name="Han B."/>
            <person name="Liu H."/>
            <person name="Zheng D."/>
            <person name="Li Q."/>
            <person name="Dong W."/>
            <person name="Yan J."/>
            <person name="Gao M."/>
            <person name="Berry C."/>
            <person name="Yuan Z."/>
        </authorList>
    </citation>
    <scope>NUCLEOTIDE SEQUENCE [LARGE SCALE GENOMIC DNA]</scope>
    <source>
        <strain evidence="2 3">C3-41</strain>
    </source>
</reference>
<dbReference type="SUPFAM" id="SSF55194">
    <property type="entry name" value="Ribosome recycling factor, RRF"/>
    <property type="match status" value="1"/>
</dbReference>
<dbReference type="Proteomes" id="UP000002164">
    <property type="component" value="Chromosome"/>
</dbReference>
<proteinExistence type="predicted"/>
<dbReference type="Pfam" id="PF01765">
    <property type="entry name" value="RRF"/>
    <property type="match status" value="1"/>
</dbReference>
<protein>
    <recommendedName>
        <fullName evidence="1">Ribosome recycling factor domain-containing protein</fullName>
    </recommendedName>
</protein>
<dbReference type="HOGENOM" id="CLU_3218274_0_0_9"/>
<feature type="domain" description="Ribosome recycling factor" evidence="1">
    <location>
        <begin position="2"/>
        <end position="42"/>
    </location>
</feature>
<dbReference type="KEGG" id="lsp:Bsph_1587"/>